<proteinExistence type="predicted"/>
<feature type="region of interest" description="Disordered" evidence="1">
    <location>
        <begin position="14"/>
        <end position="35"/>
    </location>
</feature>
<accession>A0A8X7YBE1</accession>
<dbReference type="AlphaFoldDB" id="A0A8X7YBE1"/>
<protein>
    <submittedName>
        <fullName evidence="2">Uncharacterized protein</fullName>
    </submittedName>
</protein>
<sequence length="255" mass="28369">MAFGMVKMQEENATAFRRSSRLGSTSPRPFPNSPASDMKALVPIQCLSPVQMKERRVRGLCYNCDERWGPGHKCKSARLFIMECEDSEGEELQPIQQPQLLEETDSLSGGNEVNSKTAPEISIHALAGSSSLKIMRILGYVNGCAMVILIDTGSTHNFMDPSIQQQAHLHLQSTTGHVLHGITPTEVSLMNGEQFGKAMNQDKRGLDSYSEDPKLQKLISDFAGHNLDETKYDMKDELLFYKSVLYIIDSSVLKN</sequence>
<evidence type="ECO:0000313" key="2">
    <source>
        <dbReference type="EMBL" id="KAG6742300.1"/>
    </source>
</evidence>
<evidence type="ECO:0000313" key="3">
    <source>
        <dbReference type="Proteomes" id="UP000886885"/>
    </source>
</evidence>
<organism evidence="2 3">
    <name type="scientific">Populus tomentosa</name>
    <name type="common">Chinese white poplar</name>
    <dbReference type="NCBI Taxonomy" id="118781"/>
    <lineage>
        <taxon>Eukaryota</taxon>
        <taxon>Viridiplantae</taxon>
        <taxon>Streptophyta</taxon>
        <taxon>Embryophyta</taxon>
        <taxon>Tracheophyta</taxon>
        <taxon>Spermatophyta</taxon>
        <taxon>Magnoliopsida</taxon>
        <taxon>eudicotyledons</taxon>
        <taxon>Gunneridae</taxon>
        <taxon>Pentapetalae</taxon>
        <taxon>rosids</taxon>
        <taxon>fabids</taxon>
        <taxon>Malpighiales</taxon>
        <taxon>Salicaceae</taxon>
        <taxon>Saliceae</taxon>
        <taxon>Populus</taxon>
    </lineage>
</organism>
<dbReference type="EMBL" id="JAAWWB010000033">
    <property type="protein sequence ID" value="KAG6742300.1"/>
    <property type="molecule type" value="Genomic_DNA"/>
</dbReference>
<gene>
    <name evidence="2" type="ORF">POTOM_053170</name>
</gene>
<dbReference type="Proteomes" id="UP000886885">
    <property type="component" value="Chromosome 17A"/>
</dbReference>
<evidence type="ECO:0000256" key="1">
    <source>
        <dbReference type="SAM" id="MobiDB-lite"/>
    </source>
</evidence>
<name>A0A8X7YBE1_POPTO</name>
<dbReference type="OrthoDB" id="1938922at2759"/>
<keyword evidence="3" id="KW-1185">Reference proteome</keyword>
<comment type="caution">
    <text evidence="2">The sequence shown here is derived from an EMBL/GenBank/DDBJ whole genome shotgun (WGS) entry which is preliminary data.</text>
</comment>
<reference evidence="2" key="1">
    <citation type="journal article" date="2020" name="bioRxiv">
        <title>Hybrid origin of Populus tomentosa Carr. identified through genome sequencing and phylogenomic analysis.</title>
        <authorList>
            <person name="An X."/>
            <person name="Gao K."/>
            <person name="Chen Z."/>
            <person name="Li J."/>
            <person name="Yang X."/>
            <person name="Yang X."/>
            <person name="Zhou J."/>
            <person name="Guo T."/>
            <person name="Zhao T."/>
            <person name="Huang S."/>
            <person name="Miao D."/>
            <person name="Khan W.U."/>
            <person name="Rao P."/>
            <person name="Ye M."/>
            <person name="Lei B."/>
            <person name="Liao W."/>
            <person name="Wang J."/>
            <person name="Ji L."/>
            <person name="Li Y."/>
            <person name="Guo B."/>
            <person name="Mustafa N.S."/>
            <person name="Li S."/>
            <person name="Yun Q."/>
            <person name="Keller S.R."/>
            <person name="Mao J."/>
            <person name="Zhang R."/>
            <person name="Strauss S.H."/>
        </authorList>
    </citation>
    <scope>NUCLEOTIDE SEQUENCE</scope>
    <source>
        <strain evidence="2">GM15</strain>
        <tissue evidence="2">Leaf</tissue>
    </source>
</reference>